<gene>
    <name evidence="2" type="ORF">CGZ93_16615</name>
</gene>
<name>A0A255GMZ4_9ACTN</name>
<keyword evidence="3" id="KW-1185">Reference proteome</keyword>
<sequence>MSLDCTVSLKGAGAEAKLEHKRFDAPRTRGSRPTPDKNDKKNQDRMRLQSAEEGGIARMSAIGRTRSYSFECTQGQVQEVAGVTVTCTKVAKNEVELLLQ</sequence>
<accession>A0A255GMZ4</accession>
<evidence type="ECO:0000256" key="1">
    <source>
        <dbReference type="SAM" id="MobiDB-lite"/>
    </source>
</evidence>
<dbReference type="AlphaFoldDB" id="A0A255GMZ4"/>
<comment type="caution">
    <text evidence="2">The sequence shown here is derived from an EMBL/GenBank/DDBJ whole genome shotgun (WGS) entry which is preliminary data.</text>
</comment>
<reference evidence="2 3" key="1">
    <citation type="submission" date="2017-07" db="EMBL/GenBank/DDBJ databases">
        <title>Draft whole genome sequences of clinical Proprionibacteriaceae strains.</title>
        <authorList>
            <person name="Bernier A.-M."/>
            <person name="Bernard K."/>
            <person name="Domingo M.-C."/>
        </authorList>
    </citation>
    <scope>NUCLEOTIDE SEQUENCE [LARGE SCALE GENOMIC DNA]</scope>
    <source>
        <strain evidence="2 3">NML 130396</strain>
    </source>
</reference>
<evidence type="ECO:0000313" key="2">
    <source>
        <dbReference type="EMBL" id="OYO17197.1"/>
    </source>
</evidence>
<feature type="compositionally biased region" description="Basic and acidic residues" evidence="1">
    <location>
        <begin position="16"/>
        <end position="27"/>
    </location>
</feature>
<feature type="region of interest" description="Disordered" evidence="1">
    <location>
        <begin position="16"/>
        <end position="54"/>
    </location>
</feature>
<protein>
    <submittedName>
        <fullName evidence="2">Uncharacterized protein</fullName>
    </submittedName>
</protein>
<organism evidence="2 3">
    <name type="scientific">Enemella dayhoffiae</name>
    <dbReference type="NCBI Taxonomy" id="2016507"/>
    <lineage>
        <taxon>Bacteria</taxon>
        <taxon>Bacillati</taxon>
        <taxon>Actinomycetota</taxon>
        <taxon>Actinomycetes</taxon>
        <taxon>Propionibacteriales</taxon>
        <taxon>Propionibacteriaceae</taxon>
        <taxon>Enemella</taxon>
    </lineage>
</organism>
<feature type="compositionally biased region" description="Basic and acidic residues" evidence="1">
    <location>
        <begin position="34"/>
        <end position="47"/>
    </location>
</feature>
<dbReference type="EMBL" id="NMVQ01000046">
    <property type="protein sequence ID" value="OYO17197.1"/>
    <property type="molecule type" value="Genomic_DNA"/>
</dbReference>
<evidence type="ECO:0000313" key="3">
    <source>
        <dbReference type="Proteomes" id="UP000216311"/>
    </source>
</evidence>
<proteinExistence type="predicted"/>
<dbReference type="Proteomes" id="UP000216311">
    <property type="component" value="Unassembled WGS sequence"/>
</dbReference>